<evidence type="ECO:0000259" key="2">
    <source>
        <dbReference type="Pfam" id="PF00296"/>
    </source>
</evidence>
<evidence type="ECO:0000313" key="4">
    <source>
        <dbReference type="Proteomes" id="UP001212803"/>
    </source>
</evidence>
<gene>
    <name evidence="3" type="ORF">O0235_13585</name>
</gene>
<dbReference type="PANTHER" id="PTHR43244:SF1">
    <property type="entry name" value="5,10-METHYLENETETRAHYDROMETHANOPTERIN REDUCTASE"/>
    <property type="match status" value="1"/>
</dbReference>
<dbReference type="NCBIfam" id="TIGR03559">
    <property type="entry name" value="F420_Rv3520c"/>
    <property type="match status" value="1"/>
</dbReference>
<feature type="domain" description="Luciferase-like" evidence="2">
    <location>
        <begin position="17"/>
        <end position="321"/>
    </location>
</feature>
<dbReference type="Pfam" id="PF00296">
    <property type="entry name" value="Bac_luciferase"/>
    <property type="match status" value="1"/>
</dbReference>
<dbReference type="InterPro" id="IPR019951">
    <property type="entry name" value="F420_OxRdatse_Rv3520c_pred"/>
</dbReference>
<dbReference type="Gene3D" id="3.20.20.30">
    <property type="entry name" value="Luciferase-like domain"/>
    <property type="match status" value="1"/>
</dbReference>
<proteinExistence type="predicted"/>
<keyword evidence="4" id="KW-1185">Reference proteome</keyword>
<sequence length="350" mass="38352">MKLGLNIGYSGARIELPLDLIRYAESLGYDSVWTAEAYGSDAVTPLAYLAALTSRIRLGTAVMQIPARTPAMTAMTMSTLDQLSGGRVMVGLGLSGPQVVEGWHGVPHGRPAVRMREYVQILRKIWARDEPVVFDGEEYQLPYRGPGATGLGKPLKSILHGRQLPVYLATMGPVNIRTTAELADGWLPIWFSPKRMPLFRPHLEEGFRRAGNGKSWKDFDIAAGCTVAIGDDVGALLAAQKPFLALYIGGMGAREKNFHNEMAVKYGYGDAAKRIQELYLAGRKREAEEAVPDELADEMSLVGPVARIRERFRDWEDAGVTTLLVQSRQPEALRLMAELTGADRGAAARD</sequence>
<keyword evidence="1" id="KW-0560">Oxidoreductase</keyword>
<dbReference type="PANTHER" id="PTHR43244">
    <property type="match status" value="1"/>
</dbReference>
<dbReference type="Proteomes" id="UP001212803">
    <property type="component" value="Chromosome"/>
</dbReference>
<organism evidence="3 4">
    <name type="scientific">Tepidiforma flava</name>
    <dbReference type="NCBI Taxonomy" id="3004094"/>
    <lineage>
        <taxon>Bacteria</taxon>
        <taxon>Bacillati</taxon>
        <taxon>Chloroflexota</taxon>
        <taxon>Tepidiformia</taxon>
        <taxon>Tepidiformales</taxon>
        <taxon>Tepidiformaceae</taxon>
        <taxon>Tepidiforma</taxon>
    </lineage>
</organism>
<dbReference type="CDD" id="cd01097">
    <property type="entry name" value="Tetrahydromethanopterin_reductase"/>
    <property type="match status" value="1"/>
</dbReference>
<dbReference type="EMBL" id="CP115149">
    <property type="protein sequence ID" value="WBL35785.1"/>
    <property type="molecule type" value="Genomic_DNA"/>
</dbReference>
<protein>
    <submittedName>
        <fullName evidence="3">LLM class F420-dependent oxidoreductase</fullName>
    </submittedName>
</protein>
<dbReference type="InterPro" id="IPR036661">
    <property type="entry name" value="Luciferase-like_sf"/>
</dbReference>
<dbReference type="InterPro" id="IPR050564">
    <property type="entry name" value="F420-G6PD/mer"/>
</dbReference>
<evidence type="ECO:0000313" key="3">
    <source>
        <dbReference type="EMBL" id="WBL35785.1"/>
    </source>
</evidence>
<evidence type="ECO:0000256" key="1">
    <source>
        <dbReference type="ARBA" id="ARBA00023002"/>
    </source>
</evidence>
<dbReference type="RefSeq" id="WP_270056310.1">
    <property type="nucleotide sequence ID" value="NZ_CP115149.1"/>
</dbReference>
<dbReference type="InterPro" id="IPR011251">
    <property type="entry name" value="Luciferase-like_dom"/>
</dbReference>
<name>A0ABY7M6U3_9CHLR</name>
<accession>A0ABY7M6U3</accession>
<reference evidence="3 4" key="1">
    <citation type="journal article" date="2023" name="ISME J.">
        <title>Thermophilic Dehalococcoidia with unusual traits shed light on an unexpected past.</title>
        <authorList>
            <person name="Palmer M."/>
            <person name="Covington J.K."/>
            <person name="Zhou E.M."/>
            <person name="Thomas S.C."/>
            <person name="Habib N."/>
            <person name="Seymour C.O."/>
            <person name="Lai D."/>
            <person name="Johnston J."/>
            <person name="Hashimi A."/>
            <person name="Jiao J.Y."/>
            <person name="Muok A.R."/>
            <person name="Liu L."/>
            <person name="Xian W.D."/>
            <person name="Zhi X.Y."/>
            <person name="Li M.M."/>
            <person name="Silva L.P."/>
            <person name="Bowen B.P."/>
            <person name="Louie K."/>
            <person name="Briegel A."/>
            <person name="Pett-Ridge J."/>
            <person name="Weber P.K."/>
            <person name="Tocheva E.I."/>
            <person name="Woyke T."/>
            <person name="Northen T.R."/>
            <person name="Mayali X."/>
            <person name="Li W.J."/>
            <person name="Hedlund B.P."/>
        </authorList>
    </citation>
    <scope>NUCLEOTIDE SEQUENCE [LARGE SCALE GENOMIC DNA]</scope>
    <source>
        <strain evidence="3 4">YIM 72310</strain>
    </source>
</reference>
<dbReference type="SUPFAM" id="SSF51679">
    <property type="entry name" value="Bacterial luciferase-like"/>
    <property type="match status" value="1"/>
</dbReference>